<organism evidence="2 3">
    <name type="scientific">Molorchus minor</name>
    <dbReference type="NCBI Taxonomy" id="1323400"/>
    <lineage>
        <taxon>Eukaryota</taxon>
        <taxon>Metazoa</taxon>
        <taxon>Ecdysozoa</taxon>
        <taxon>Arthropoda</taxon>
        <taxon>Hexapoda</taxon>
        <taxon>Insecta</taxon>
        <taxon>Pterygota</taxon>
        <taxon>Neoptera</taxon>
        <taxon>Endopterygota</taxon>
        <taxon>Coleoptera</taxon>
        <taxon>Polyphaga</taxon>
        <taxon>Cucujiformia</taxon>
        <taxon>Chrysomeloidea</taxon>
        <taxon>Cerambycidae</taxon>
        <taxon>Lamiinae</taxon>
        <taxon>Monochamini</taxon>
        <taxon>Molorchus</taxon>
    </lineage>
</organism>
<comment type="caution">
    <text evidence="2">The sequence shown here is derived from an EMBL/GenBank/DDBJ whole genome shotgun (WGS) entry which is preliminary data.</text>
</comment>
<dbReference type="InterPro" id="IPR036322">
    <property type="entry name" value="WD40_repeat_dom_sf"/>
</dbReference>
<dbReference type="Pfam" id="PF12657">
    <property type="entry name" value="TFIIIC_delta"/>
    <property type="match status" value="1"/>
</dbReference>
<gene>
    <name evidence="2" type="ORF">NQ317_012768</name>
</gene>
<dbReference type="InterPro" id="IPR024761">
    <property type="entry name" value="TFIIIC_delta_N"/>
</dbReference>
<dbReference type="PANTHER" id="PTHR15496">
    <property type="entry name" value="GENERAL TRANSCRIPTION FACTOR 3C POLYPEPTIDE 4 FAMILY"/>
    <property type="match status" value="1"/>
</dbReference>
<name>A0ABQ9K681_9CUCU</name>
<evidence type="ECO:0000259" key="1">
    <source>
        <dbReference type="Pfam" id="PF12657"/>
    </source>
</evidence>
<sequence>MLSTEYSANVKHAAPVEPTALKAEWSPRGIVGKTDCALAVLTNLYSLEVYVKHVDENELVEYCLVCNVFKEIYNVEKSKWSIADKFSAELKLAEMKKRLPFTWSHLYKLDNTEVCVIFVGHMNGDISIWRMNLVPTNSKEQISLASLGRYSTHLKRIVTLYWHPTMEFGGGLCYADTDGKMSILQITDLDQEAANISSDVAFWTVADKVPVDRITVMTLGGCTYIVLVKQSFLIINGITKRGVVFDQKVENVGNFYITGVYHYKNIILVLTMTGIFKQYVVSTSKSDKILLEEKVIPLKVDLSKLRTHGFFFSKNMVLFGMVVNPYQLRGIARVKSSINMFLFHNVLLNPLYILWQNDTGSLRDHWDCFEALRLICIKDKRFPWLGLPPDLNYDHLSLLQLKTLRWVAKLSETVFNLVPYIRNYDIKPYIILHYLVEIRLKLKRINTLLNLRNTGKHLSLFQMRSIDLQNFFLKEMVVKNILLKANVGRNFVNEMRDVISIANELRYPPMSQCVWCGENILFIRFYTIFCV</sequence>
<dbReference type="InterPro" id="IPR044230">
    <property type="entry name" value="GTF3C4"/>
</dbReference>
<evidence type="ECO:0000313" key="3">
    <source>
        <dbReference type="Proteomes" id="UP001162164"/>
    </source>
</evidence>
<reference evidence="2" key="1">
    <citation type="journal article" date="2023" name="Insect Mol. Biol.">
        <title>Genome sequencing provides insights into the evolution of gene families encoding plant cell wall-degrading enzymes in longhorned beetles.</title>
        <authorList>
            <person name="Shin N.R."/>
            <person name="Okamura Y."/>
            <person name="Kirsch R."/>
            <person name="Pauchet Y."/>
        </authorList>
    </citation>
    <scope>NUCLEOTIDE SEQUENCE</scope>
    <source>
        <strain evidence="2">MMC_N1</strain>
    </source>
</reference>
<dbReference type="Proteomes" id="UP001162164">
    <property type="component" value="Unassembled WGS sequence"/>
</dbReference>
<evidence type="ECO:0000313" key="2">
    <source>
        <dbReference type="EMBL" id="KAJ8985118.1"/>
    </source>
</evidence>
<dbReference type="PANTHER" id="PTHR15496:SF2">
    <property type="entry name" value="GENERAL TRANSCRIPTION FACTOR 3C POLYPEPTIDE 4"/>
    <property type="match status" value="1"/>
</dbReference>
<keyword evidence="3" id="KW-1185">Reference proteome</keyword>
<proteinExistence type="predicted"/>
<feature type="domain" description="Transcription factor IIIC 90kDa subunit N-terminal" evidence="1">
    <location>
        <begin position="18"/>
        <end position="262"/>
    </location>
</feature>
<dbReference type="EMBL" id="JAPWTJ010000019">
    <property type="protein sequence ID" value="KAJ8985118.1"/>
    <property type="molecule type" value="Genomic_DNA"/>
</dbReference>
<dbReference type="SUPFAM" id="SSF50978">
    <property type="entry name" value="WD40 repeat-like"/>
    <property type="match status" value="1"/>
</dbReference>
<accession>A0ABQ9K681</accession>
<protein>
    <recommendedName>
        <fullName evidence="1">Transcription factor IIIC 90kDa subunit N-terminal domain-containing protein</fullName>
    </recommendedName>
</protein>